<keyword evidence="1" id="KW-0472">Membrane</keyword>
<reference evidence="2" key="1">
    <citation type="submission" date="2023-06" db="EMBL/GenBank/DDBJ databases">
        <title>Draft genome of Marssonina rosae.</title>
        <authorList>
            <person name="Cheng Q."/>
        </authorList>
    </citation>
    <scope>NUCLEOTIDE SEQUENCE</scope>
    <source>
        <strain evidence="2">R4</strain>
    </source>
</reference>
<keyword evidence="1" id="KW-1133">Transmembrane helix</keyword>
<accession>A0AAD9WAX7</accession>
<sequence length="556" mass="63463">MIGTSRLEYVFIQICILGLHYFAPLCLLYCTLIVGLYGQKNIVVSPLPLIVELLAGAEALFFVFVYLPSRYYLQREAVHPPAPRRQQRKELFYRCNENIANPEEYLRKWFLGAELKDIKRENLKEFLLWAFFNRGGPPGDDDEELEEYVDATEKLLGRPIETGTGKAKCLRLTLDRVNMLHRSLLWYFCVGFVDFLAYLKLLYHGFHFHRTALSRFFTLFPFRPQSLFTTYHSPAKHTTYWHRPHKSSTKLPIVFIHGIGIGLYPYTNFLDQLNSINAVQATDPDGQVGIIAIEVMPVSFRITHAALTKSEMCLEIEQILLKHLTPGQKCVLVSHSYGSVVTTHLLHTPSTAAMIGPVVLIDPVTVLLHLPDVAYNFVRRKPRKANEHQLYYFASMDMGVSHTLGRQFFWNQNVLWKQDLEGRRVTVSLSGKDLLVDTEAVGRYLSKDSVVPNYRANPSGNGGRVLIDFDGRVDTQEPTMRVGGGDCQENKETRGCSKNGSSELELDQEEWKSRPWRGTGIDILWFKDLDHAQVFDAHATRQKIIDAISVYCGGEE</sequence>
<evidence type="ECO:0000313" key="3">
    <source>
        <dbReference type="Proteomes" id="UP001285354"/>
    </source>
</evidence>
<dbReference type="PANTHER" id="PTHR37471">
    <property type="entry name" value="UNNAMED PRODUCT"/>
    <property type="match status" value="1"/>
</dbReference>
<evidence type="ECO:0008006" key="4">
    <source>
        <dbReference type="Google" id="ProtNLM"/>
    </source>
</evidence>
<evidence type="ECO:0000256" key="1">
    <source>
        <dbReference type="SAM" id="Phobius"/>
    </source>
</evidence>
<feature type="transmembrane region" description="Helical" evidence="1">
    <location>
        <begin position="9"/>
        <end position="37"/>
    </location>
</feature>
<keyword evidence="1" id="KW-0812">Transmembrane</keyword>
<dbReference type="InterPro" id="IPR029058">
    <property type="entry name" value="AB_hydrolase_fold"/>
</dbReference>
<dbReference type="SUPFAM" id="SSF53474">
    <property type="entry name" value="alpha/beta-Hydrolases"/>
    <property type="match status" value="1"/>
</dbReference>
<dbReference type="Gene3D" id="3.40.50.1820">
    <property type="entry name" value="alpha/beta hydrolase"/>
    <property type="match status" value="1"/>
</dbReference>
<gene>
    <name evidence="2" type="ORF">QTJ16_006899</name>
</gene>
<name>A0AAD9WAX7_9HELO</name>
<feature type="transmembrane region" description="Helical" evidence="1">
    <location>
        <begin position="184"/>
        <end position="206"/>
    </location>
</feature>
<dbReference type="Proteomes" id="UP001285354">
    <property type="component" value="Unassembled WGS sequence"/>
</dbReference>
<keyword evidence="3" id="KW-1185">Reference proteome</keyword>
<feature type="transmembrane region" description="Helical" evidence="1">
    <location>
        <begin position="49"/>
        <end position="67"/>
    </location>
</feature>
<organism evidence="2 3">
    <name type="scientific">Diplocarpon rosae</name>
    <dbReference type="NCBI Taxonomy" id="946125"/>
    <lineage>
        <taxon>Eukaryota</taxon>
        <taxon>Fungi</taxon>
        <taxon>Dikarya</taxon>
        <taxon>Ascomycota</taxon>
        <taxon>Pezizomycotina</taxon>
        <taxon>Leotiomycetes</taxon>
        <taxon>Helotiales</taxon>
        <taxon>Drepanopezizaceae</taxon>
        <taxon>Diplocarpon</taxon>
    </lineage>
</organism>
<dbReference type="AlphaFoldDB" id="A0AAD9WAX7"/>
<proteinExistence type="predicted"/>
<dbReference type="PANTHER" id="PTHR37471:SF1">
    <property type="entry name" value="AB HYDROLASE-1 DOMAIN-CONTAINING PROTEIN"/>
    <property type="match status" value="1"/>
</dbReference>
<protein>
    <recommendedName>
        <fullName evidence="4">AB hydrolase-1 domain-containing protein</fullName>
    </recommendedName>
</protein>
<dbReference type="EMBL" id="JAUBYV010000012">
    <property type="protein sequence ID" value="KAK2623718.1"/>
    <property type="molecule type" value="Genomic_DNA"/>
</dbReference>
<comment type="caution">
    <text evidence="2">The sequence shown here is derived from an EMBL/GenBank/DDBJ whole genome shotgun (WGS) entry which is preliminary data.</text>
</comment>
<evidence type="ECO:0000313" key="2">
    <source>
        <dbReference type="EMBL" id="KAK2623718.1"/>
    </source>
</evidence>